<dbReference type="Proteomes" id="UP000500791">
    <property type="component" value="Chromosome"/>
</dbReference>
<keyword evidence="1" id="KW-0540">Nuclease</keyword>
<proteinExistence type="predicted"/>
<sequence length="250" mass="27765">MMNDLRAAGFDIETRNHAQAILVGDFPEVAADLCEVLSSFSIEAREVIGSGGGQAKSTMRLRDALYDKGWPKHEFVVQTIVDGVEREAISHEIDHIHHAAAGTLALEIEWNNKDPFFDRDLENFQRLHAQSAISLGIIITRGASLQSSLEDIVEWTLRRDGILDVSELEDWGMKERTARQKRMLDAQLEKQVPFARAFARSFVADKYGQATTHWEKLATRVARGVGNPCPLVLIGLPVGVVTDYSAATPE</sequence>
<protein>
    <submittedName>
        <fullName evidence="1">Restriction endonuclease</fullName>
    </submittedName>
</protein>
<accession>A0A6G7VKA2</accession>
<dbReference type="AlphaFoldDB" id="A0A6G7VKA2"/>
<keyword evidence="1" id="KW-0378">Hydrolase</keyword>
<evidence type="ECO:0000313" key="2">
    <source>
        <dbReference type="Proteomes" id="UP000500791"/>
    </source>
</evidence>
<dbReference type="KEGG" id="mon:G8E03_05670"/>
<dbReference type="SUPFAM" id="SSF52980">
    <property type="entry name" value="Restriction endonuclease-like"/>
    <property type="match status" value="1"/>
</dbReference>
<organism evidence="1 2">
    <name type="scientific">Pontivivens nitratireducens</name>
    <dbReference type="NCBI Taxonomy" id="2758038"/>
    <lineage>
        <taxon>Bacteria</taxon>
        <taxon>Pseudomonadati</taxon>
        <taxon>Pseudomonadota</taxon>
        <taxon>Alphaproteobacteria</taxon>
        <taxon>Rhodobacterales</taxon>
        <taxon>Paracoccaceae</taxon>
        <taxon>Pontivivens</taxon>
    </lineage>
</organism>
<evidence type="ECO:0000313" key="1">
    <source>
        <dbReference type="EMBL" id="QIK40296.1"/>
    </source>
</evidence>
<name>A0A6G7VKA2_9RHOB</name>
<dbReference type="InterPro" id="IPR015278">
    <property type="entry name" value="BglII-like"/>
</dbReference>
<dbReference type="REBASE" id="395031">
    <property type="entry name" value="MspALG8ORF5670P"/>
</dbReference>
<gene>
    <name evidence="1" type="ORF">G8E03_05670</name>
</gene>
<dbReference type="Pfam" id="PF09195">
    <property type="entry name" value="Endonuc-BglII"/>
    <property type="match status" value="1"/>
</dbReference>
<reference evidence="1 2" key="1">
    <citation type="submission" date="2020-03" db="EMBL/GenBank/DDBJ databases">
        <title>Complete genome sequence of Monaibacterium sp. ALG8 with diverse plasmids.</title>
        <authorList>
            <person name="Sun C."/>
        </authorList>
    </citation>
    <scope>NUCLEOTIDE SEQUENCE [LARGE SCALE GENOMIC DNA]</scope>
    <source>
        <strain evidence="1 2">ALG8</strain>
    </source>
</reference>
<dbReference type="InterPro" id="IPR011335">
    <property type="entry name" value="Restrct_endonuc-II-like"/>
</dbReference>
<keyword evidence="1" id="KW-0255">Endonuclease</keyword>
<dbReference type="GO" id="GO:0009036">
    <property type="term" value="F:type II site-specific deoxyribonuclease activity"/>
    <property type="evidence" value="ECO:0007669"/>
    <property type="project" value="InterPro"/>
</dbReference>
<keyword evidence="2" id="KW-1185">Reference proteome</keyword>
<dbReference type="EMBL" id="CP049811">
    <property type="protein sequence ID" value="QIK40296.1"/>
    <property type="molecule type" value="Genomic_DNA"/>
</dbReference>
<dbReference type="GO" id="GO:0009307">
    <property type="term" value="P:DNA restriction-modification system"/>
    <property type="evidence" value="ECO:0007669"/>
    <property type="project" value="InterPro"/>
</dbReference>